<dbReference type="NCBIfam" id="TIGR03597">
    <property type="entry name" value="GTPase_YqeH"/>
    <property type="match status" value="1"/>
</dbReference>
<evidence type="ECO:0000313" key="4">
    <source>
        <dbReference type="Proteomes" id="UP000242470"/>
    </source>
</evidence>
<sequence>MSDTEVLKCIGCGAPLQSEDPSAPGYVPEHNLFKEDVVCQRCFRLKNYNEIQDVGLDSDDFLDLLNSLADQKGIVVNVVDVFDFEGSFINALKRIVGNKKIILAANKIDLLPKQMNKRRLKEWLKKTSRKYGLVAEDVVLLSSKKGQGIEDLLDAINRIRQDEDIYIVGTTNVGKSTLINKLIERTMGEKDVITTSRFPGTTLDMIDIPLDETHFMFDTPGIIQAHQMTHYVTDKELKTIMPKSEIKQRVYQLNEGQTLFFGGLARIDYVSGGKRPLICYFSNELNIHRTKTEKANDLWRNQLGSVLAPPSDPAQFDLEQVKAVRLETGKEKKDVMIAGLGFITIEAGAKVIVRVPKAVDVILRKSIM</sequence>
<protein>
    <submittedName>
        <fullName evidence="3">Ribosome biogenesis GTPase YqeH</fullName>
    </submittedName>
</protein>
<gene>
    <name evidence="2" type="primary">yqeH</name>
    <name evidence="3" type="ORF">CD158_09225</name>
    <name evidence="2" type="ORF">QYH67_03770</name>
</gene>
<dbReference type="InterPro" id="IPR006073">
    <property type="entry name" value="GTP-bd"/>
</dbReference>
<dbReference type="AlphaFoldDB" id="A0AAP8TSH2"/>
<evidence type="ECO:0000259" key="1">
    <source>
        <dbReference type="PROSITE" id="PS51721"/>
    </source>
</evidence>
<dbReference type="GeneID" id="64982106"/>
<evidence type="ECO:0000313" key="2">
    <source>
        <dbReference type="EMBL" id="MDN4532708.1"/>
    </source>
</evidence>
<dbReference type="GO" id="GO:0005525">
    <property type="term" value="F:GTP binding"/>
    <property type="evidence" value="ECO:0007669"/>
    <property type="project" value="InterPro"/>
</dbReference>
<dbReference type="PROSITE" id="PS51721">
    <property type="entry name" value="G_CP"/>
    <property type="match status" value="1"/>
</dbReference>
<dbReference type="InterPro" id="IPR048422">
    <property type="entry name" value="NOA1/YqeH-like_C"/>
</dbReference>
<name>A0AAP8TSH2_9STAP</name>
<organism evidence="3 4">
    <name type="scientific">Staphylococcus auricularis</name>
    <dbReference type="NCBI Taxonomy" id="29379"/>
    <lineage>
        <taxon>Bacteria</taxon>
        <taxon>Bacillati</taxon>
        <taxon>Bacillota</taxon>
        <taxon>Bacilli</taxon>
        <taxon>Bacillales</taxon>
        <taxon>Staphylococcaceae</taxon>
        <taxon>Staphylococcus</taxon>
    </lineage>
</organism>
<dbReference type="PANTHER" id="PTHR46434:SF1">
    <property type="entry name" value="GENETIC INTERACTOR OF PROHIBITINS 3, MITOCHONDRIAL"/>
    <property type="match status" value="1"/>
</dbReference>
<dbReference type="InterPro" id="IPR027417">
    <property type="entry name" value="P-loop_NTPase"/>
</dbReference>
<dbReference type="SUPFAM" id="SSF52540">
    <property type="entry name" value="P-loop containing nucleoside triphosphate hydrolases"/>
    <property type="match status" value="1"/>
</dbReference>
<dbReference type="InterPro" id="IPR030378">
    <property type="entry name" value="G_CP_dom"/>
</dbReference>
<accession>A0AAP8TSH2</accession>
<reference evidence="3 4" key="1">
    <citation type="submission" date="2017-08" db="EMBL/GenBank/DDBJ databases">
        <title>Draft genome sequences of 64 type strains of genus Staph aureus.</title>
        <authorList>
            <person name="Cole K."/>
            <person name="Golubchik T."/>
            <person name="Russell J."/>
            <person name="Foster D."/>
            <person name="Llewelyn M."/>
            <person name="Wilson D."/>
            <person name="Crook D."/>
            <person name="Paul J."/>
        </authorList>
    </citation>
    <scope>NUCLEOTIDE SEQUENCE [LARGE SCALE GENOMIC DNA]</scope>
    <source>
        <strain evidence="3 4">NCTC 12101</strain>
    </source>
</reference>
<comment type="caution">
    <text evidence="3">The sequence shown here is derived from an EMBL/GenBank/DDBJ whole genome shotgun (WGS) entry which is preliminary data.</text>
</comment>
<dbReference type="Proteomes" id="UP000242470">
    <property type="component" value="Unassembled WGS sequence"/>
</dbReference>
<dbReference type="InterPro" id="IPR019988">
    <property type="entry name" value="GTP-bd_ribosome_bgen_YqeH"/>
</dbReference>
<dbReference type="PANTHER" id="PTHR46434">
    <property type="entry name" value="GENETIC INTERACTOR OF PROHIBITINS 3, MITOCHONDRIAL"/>
    <property type="match status" value="1"/>
</dbReference>
<dbReference type="RefSeq" id="WP_059107245.1">
    <property type="nucleotide sequence ID" value="NZ_AP024589.1"/>
</dbReference>
<dbReference type="Pfam" id="PF21516">
    <property type="entry name" value="YqeH-like_C"/>
    <property type="match status" value="1"/>
</dbReference>
<dbReference type="InterPro" id="IPR050896">
    <property type="entry name" value="Mito_lipid_metab_GTPase"/>
</dbReference>
<reference evidence="2" key="2">
    <citation type="submission" date="2023-07" db="EMBL/GenBank/DDBJ databases">
        <title>Evaluation of the beneficial properties of pineapple isolates.</title>
        <authorList>
            <person name="Adefiranye O."/>
        </authorList>
    </citation>
    <scope>NUCLEOTIDE SEQUENCE</scope>
    <source>
        <strain evidence="2">PAPLE_T1</strain>
    </source>
</reference>
<feature type="domain" description="CP-type G" evidence="1">
    <location>
        <begin position="62"/>
        <end position="225"/>
    </location>
</feature>
<dbReference type="Pfam" id="PF01926">
    <property type="entry name" value="MMR_HSR1"/>
    <property type="match status" value="1"/>
</dbReference>
<dbReference type="EMBL" id="PPQW01000072">
    <property type="protein sequence ID" value="PNZ66093.1"/>
    <property type="molecule type" value="Genomic_DNA"/>
</dbReference>
<dbReference type="EMBL" id="JAUHQC010000006">
    <property type="protein sequence ID" value="MDN4532708.1"/>
    <property type="molecule type" value="Genomic_DNA"/>
</dbReference>
<dbReference type="Gene3D" id="3.40.50.300">
    <property type="entry name" value="P-loop containing nucleotide triphosphate hydrolases"/>
    <property type="match status" value="1"/>
</dbReference>
<proteinExistence type="predicted"/>
<evidence type="ECO:0000313" key="3">
    <source>
        <dbReference type="EMBL" id="PNZ66093.1"/>
    </source>
</evidence>
<dbReference type="CDD" id="cd01855">
    <property type="entry name" value="YqeH"/>
    <property type="match status" value="1"/>
</dbReference>
<dbReference type="Proteomes" id="UP001171687">
    <property type="component" value="Unassembled WGS sequence"/>
</dbReference>